<name>A0AAV7TAF6_PLEWA</name>
<protein>
    <submittedName>
        <fullName evidence="1">Uncharacterized protein</fullName>
    </submittedName>
</protein>
<evidence type="ECO:0000313" key="1">
    <source>
        <dbReference type="EMBL" id="KAJ1173309.1"/>
    </source>
</evidence>
<sequence>MDTPRIFSHDVGDRSLVIDYGLHIDGMCVLPVAVEVFSCSRWHKAYMCAVDCTKDVWEATDCVEPLFSFLLLLQCVREADVAGVSRMMASSTLGKKVENDGCDIPPTRAPVV</sequence>
<accession>A0AAV7TAF6</accession>
<evidence type="ECO:0000313" key="2">
    <source>
        <dbReference type="Proteomes" id="UP001066276"/>
    </source>
</evidence>
<dbReference type="EMBL" id="JANPWB010000007">
    <property type="protein sequence ID" value="KAJ1173309.1"/>
    <property type="molecule type" value="Genomic_DNA"/>
</dbReference>
<dbReference type="AlphaFoldDB" id="A0AAV7TAF6"/>
<proteinExistence type="predicted"/>
<dbReference type="Proteomes" id="UP001066276">
    <property type="component" value="Chromosome 4_1"/>
</dbReference>
<organism evidence="1 2">
    <name type="scientific">Pleurodeles waltl</name>
    <name type="common">Iberian ribbed newt</name>
    <dbReference type="NCBI Taxonomy" id="8319"/>
    <lineage>
        <taxon>Eukaryota</taxon>
        <taxon>Metazoa</taxon>
        <taxon>Chordata</taxon>
        <taxon>Craniata</taxon>
        <taxon>Vertebrata</taxon>
        <taxon>Euteleostomi</taxon>
        <taxon>Amphibia</taxon>
        <taxon>Batrachia</taxon>
        <taxon>Caudata</taxon>
        <taxon>Salamandroidea</taxon>
        <taxon>Salamandridae</taxon>
        <taxon>Pleurodelinae</taxon>
        <taxon>Pleurodeles</taxon>
    </lineage>
</organism>
<keyword evidence="2" id="KW-1185">Reference proteome</keyword>
<comment type="caution">
    <text evidence="1">The sequence shown here is derived from an EMBL/GenBank/DDBJ whole genome shotgun (WGS) entry which is preliminary data.</text>
</comment>
<gene>
    <name evidence="1" type="ORF">NDU88_005145</name>
</gene>
<reference evidence="1" key="1">
    <citation type="journal article" date="2022" name="bioRxiv">
        <title>Sequencing and chromosome-scale assembly of the giantPleurodeles waltlgenome.</title>
        <authorList>
            <person name="Brown T."/>
            <person name="Elewa A."/>
            <person name="Iarovenko S."/>
            <person name="Subramanian E."/>
            <person name="Araus A.J."/>
            <person name="Petzold A."/>
            <person name="Susuki M."/>
            <person name="Suzuki K.-i.T."/>
            <person name="Hayashi T."/>
            <person name="Toyoda A."/>
            <person name="Oliveira C."/>
            <person name="Osipova E."/>
            <person name="Leigh N.D."/>
            <person name="Simon A."/>
            <person name="Yun M.H."/>
        </authorList>
    </citation>
    <scope>NUCLEOTIDE SEQUENCE</scope>
    <source>
        <strain evidence="1">20211129_DDA</strain>
        <tissue evidence="1">Liver</tissue>
    </source>
</reference>